<keyword evidence="2" id="KW-1185">Reference proteome</keyword>
<reference evidence="1" key="1">
    <citation type="submission" date="2021-10" db="EMBL/GenBank/DDBJ databases">
        <title>Tropical sea cucumber genome reveals ecological adaptation and Cuvierian tubules defense mechanism.</title>
        <authorList>
            <person name="Chen T."/>
        </authorList>
    </citation>
    <scope>NUCLEOTIDE SEQUENCE</scope>
    <source>
        <strain evidence="1">Nanhai2018</strain>
        <tissue evidence="1">Muscle</tissue>
    </source>
</reference>
<dbReference type="PANTHER" id="PTHR47331">
    <property type="entry name" value="PHD-TYPE DOMAIN-CONTAINING PROTEIN"/>
    <property type="match status" value="1"/>
</dbReference>
<dbReference type="OrthoDB" id="10049357at2759"/>
<comment type="caution">
    <text evidence="1">The sequence shown here is derived from an EMBL/GenBank/DDBJ whole genome shotgun (WGS) entry which is preliminary data.</text>
</comment>
<organism evidence="1 2">
    <name type="scientific">Holothuria leucospilota</name>
    <name type="common">Black long sea cucumber</name>
    <name type="synonym">Mertensiothuria leucospilota</name>
    <dbReference type="NCBI Taxonomy" id="206669"/>
    <lineage>
        <taxon>Eukaryota</taxon>
        <taxon>Metazoa</taxon>
        <taxon>Echinodermata</taxon>
        <taxon>Eleutherozoa</taxon>
        <taxon>Echinozoa</taxon>
        <taxon>Holothuroidea</taxon>
        <taxon>Aspidochirotacea</taxon>
        <taxon>Aspidochirotida</taxon>
        <taxon>Holothuriidae</taxon>
        <taxon>Holothuria</taxon>
    </lineage>
</organism>
<protein>
    <submittedName>
        <fullName evidence="1">Uncharacterized protein</fullName>
    </submittedName>
</protein>
<accession>A0A9Q1BDV4</accession>
<dbReference type="Proteomes" id="UP001152320">
    <property type="component" value="Chromosome 22"/>
</dbReference>
<evidence type="ECO:0000313" key="2">
    <source>
        <dbReference type="Proteomes" id="UP001152320"/>
    </source>
</evidence>
<name>A0A9Q1BDV4_HOLLE</name>
<evidence type="ECO:0000313" key="1">
    <source>
        <dbReference type="EMBL" id="KAJ8021032.1"/>
    </source>
</evidence>
<dbReference type="EMBL" id="JAIZAY010000022">
    <property type="protein sequence ID" value="KAJ8021032.1"/>
    <property type="molecule type" value="Genomic_DNA"/>
</dbReference>
<sequence length="62" mass="7163">MAPFTPPFYFTACDYFGPYIVKIRRNKTMKHYGVIFTCLNTRSVHLEVAVDCSTSLSEKNPR</sequence>
<dbReference type="AlphaFoldDB" id="A0A9Q1BDV4"/>
<dbReference type="PANTHER" id="PTHR47331:SF5">
    <property type="entry name" value="RIBONUCLEASE H"/>
    <property type="match status" value="1"/>
</dbReference>
<gene>
    <name evidence="1" type="ORF">HOLleu_40786</name>
</gene>
<proteinExistence type="predicted"/>